<dbReference type="InterPro" id="IPR001763">
    <property type="entry name" value="Rhodanese-like_dom"/>
</dbReference>
<dbReference type="EMBL" id="CAJNJA010036186">
    <property type="protein sequence ID" value="CAE7717064.1"/>
    <property type="molecule type" value="Genomic_DNA"/>
</dbReference>
<dbReference type="SUPFAM" id="SSF52821">
    <property type="entry name" value="Rhodanese/Cell cycle control phosphatase"/>
    <property type="match status" value="1"/>
</dbReference>
<evidence type="ECO:0000259" key="1">
    <source>
        <dbReference type="PROSITE" id="PS50206"/>
    </source>
</evidence>
<name>A0A812XAF7_9DINO</name>
<dbReference type="Gene3D" id="3.40.250.10">
    <property type="entry name" value="Rhodanese-like domain"/>
    <property type="match status" value="1"/>
</dbReference>
<dbReference type="PANTHER" id="PTHR10828:SF38">
    <property type="entry name" value="ARSENICAL-RESISTANCE PROTEIN 2-RELATED"/>
    <property type="match status" value="1"/>
</dbReference>
<evidence type="ECO:0000313" key="3">
    <source>
        <dbReference type="Proteomes" id="UP000601435"/>
    </source>
</evidence>
<dbReference type="Proteomes" id="UP000601435">
    <property type="component" value="Unassembled WGS sequence"/>
</dbReference>
<dbReference type="InterPro" id="IPR036873">
    <property type="entry name" value="Rhodanese-like_dom_sf"/>
</dbReference>
<dbReference type="OrthoDB" id="426400at2759"/>
<dbReference type="GO" id="GO:0004725">
    <property type="term" value="F:protein tyrosine phosphatase activity"/>
    <property type="evidence" value="ECO:0007669"/>
    <property type="project" value="TreeGrafter"/>
</dbReference>
<keyword evidence="3" id="KW-1185">Reference proteome</keyword>
<dbReference type="GO" id="GO:0005737">
    <property type="term" value="C:cytoplasm"/>
    <property type="evidence" value="ECO:0007669"/>
    <property type="project" value="TreeGrafter"/>
</dbReference>
<dbReference type="AlphaFoldDB" id="A0A812XAF7"/>
<dbReference type="SMART" id="SM00450">
    <property type="entry name" value="RHOD"/>
    <property type="match status" value="1"/>
</dbReference>
<sequence length="208" mass="22600">MANVPLARPVVAATTSWVPVPQTEERVQTSMVQTATTTKTVESAPRPAAAACAGLVGPNLEVPLQKGVEKLSAAEVCELLKQGKCLLVDVRGDDRASGHIEGAVHEPTLTFLNRVPELVVKFSEEKLVIFHCQYSWHRGPQCANWYREQAPSSQRVAILEGGFRGWERERLPVVYEQPMDADGQAKADVYALAVGRQVADGQTEGADP</sequence>
<dbReference type="PROSITE" id="PS50206">
    <property type="entry name" value="RHODANESE_3"/>
    <property type="match status" value="1"/>
</dbReference>
<feature type="domain" description="Rhodanese" evidence="1">
    <location>
        <begin position="81"/>
        <end position="175"/>
    </location>
</feature>
<comment type="caution">
    <text evidence="2">The sequence shown here is derived from an EMBL/GenBank/DDBJ whole genome shotgun (WGS) entry which is preliminary data.</text>
</comment>
<accession>A0A812XAF7</accession>
<protein>
    <submittedName>
        <fullName evidence="2">ACR2.2 protein</fullName>
    </submittedName>
</protein>
<evidence type="ECO:0000313" key="2">
    <source>
        <dbReference type="EMBL" id="CAE7717064.1"/>
    </source>
</evidence>
<dbReference type="Pfam" id="PF00581">
    <property type="entry name" value="Rhodanese"/>
    <property type="match status" value="1"/>
</dbReference>
<organism evidence="2 3">
    <name type="scientific">Symbiodinium necroappetens</name>
    <dbReference type="NCBI Taxonomy" id="1628268"/>
    <lineage>
        <taxon>Eukaryota</taxon>
        <taxon>Sar</taxon>
        <taxon>Alveolata</taxon>
        <taxon>Dinophyceae</taxon>
        <taxon>Suessiales</taxon>
        <taxon>Symbiodiniaceae</taxon>
        <taxon>Symbiodinium</taxon>
    </lineage>
</organism>
<gene>
    <name evidence="2" type="primary">ACR2.2</name>
    <name evidence="2" type="ORF">SNEC2469_LOCUS20670</name>
</gene>
<proteinExistence type="predicted"/>
<dbReference type="GO" id="GO:0005634">
    <property type="term" value="C:nucleus"/>
    <property type="evidence" value="ECO:0007669"/>
    <property type="project" value="TreeGrafter"/>
</dbReference>
<dbReference type="PANTHER" id="PTHR10828">
    <property type="entry name" value="M-PHASE INDUCER PHOSPHATASE DUAL SPECIFICITY PHOSPHATASE CDC25"/>
    <property type="match status" value="1"/>
</dbReference>
<reference evidence="2" key="1">
    <citation type="submission" date="2021-02" db="EMBL/GenBank/DDBJ databases">
        <authorList>
            <person name="Dougan E. K."/>
            <person name="Rhodes N."/>
            <person name="Thang M."/>
            <person name="Chan C."/>
        </authorList>
    </citation>
    <scope>NUCLEOTIDE SEQUENCE</scope>
</reference>